<dbReference type="Proteomes" id="UP000256269">
    <property type="component" value="Unassembled WGS sequence"/>
</dbReference>
<feature type="domain" description="PaaD zinc beta ribbon" evidence="2">
    <location>
        <begin position="123"/>
        <end position="162"/>
    </location>
</feature>
<dbReference type="InterPro" id="IPR002744">
    <property type="entry name" value="MIP18-like"/>
</dbReference>
<dbReference type="SUPFAM" id="SSF117916">
    <property type="entry name" value="Fe-S cluster assembly (FSCA) domain-like"/>
    <property type="match status" value="1"/>
</dbReference>
<dbReference type="InterPro" id="IPR011883">
    <property type="entry name" value="PaaD-like"/>
</dbReference>
<dbReference type="InterPro" id="IPR052339">
    <property type="entry name" value="Fe-S_Maturation_MIP18"/>
</dbReference>
<keyword evidence="4" id="KW-1185">Reference proteome</keyword>
<name>A0A3E0HEC8_9PSEU</name>
<dbReference type="NCBIfam" id="TIGR02159">
    <property type="entry name" value="PA_CoA_Oxy4"/>
    <property type="match status" value="1"/>
</dbReference>
<dbReference type="InterPro" id="IPR034904">
    <property type="entry name" value="FSCA_dom_sf"/>
</dbReference>
<reference evidence="3 4" key="1">
    <citation type="submission" date="2018-08" db="EMBL/GenBank/DDBJ databases">
        <title>Genomic Encyclopedia of Archaeal and Bacterial Type Strains, Phase II (KMG-II): from individual species to whole genera.</title>
        <authorList>
            <person name="Goeker M."/>
        </authorList>
    </citation>
    <scope>NUCLEOTIDE SEQUENCE [LARGE SCALE GENOMIC DNA]</scope>
    <source>
        <strain evidence="3 4">DSM 45791</strain>
    </source>
</reference>
<dbReference type="Gene3D" id="3.30.300.130">
    <property type="entry name" value="Fe-S cluster assembly (FSCA)"/>
    <property type="match status" value="1"/>
</dbReference>
<feature type="domain" description="MIP18 family-like" evidence="1">
    <location>
        <begin position="6"/>
        <end position="74"/>
    </location>
</feature>
<dbReference type="EMBL" id="QUNO01000009">
    <property type="protein sequence ID" value="REH43568.1"/>
    <property type="molecule type" value="Genomic_DNA"/>
</dbReference>
<gene>
    <name evidence="3" type="ORF">BCF44_109111</name>
</gene>
<organism evidence="3 4">
    <name type="scientific">Kutzneria buriramensis</name>
    <dbReference type="NCBI Taxonomy" id="1045776"/>
    <lineage>
        <taxon>Bacteria</taxon>
        <taxon>Bacillati</taxon>
        <taxon>Actinomycetota</taxon>
        <taxon>Actinomycetes</taxon>
        <taxon>Pseudonocardiales</taxon>
        <taxon>Pseudonocardiaceae</taxon>
        <taxon>Kutzneria</taxon>
    </lineage>
</organism>
<proteinExistence type="predicted"/>
<dbReference type="PANTHER" id="PTHR42831:SF3">
    <property type="entry name" value="1,2-PHENYLACETYL-COA EPOXIDASE, SUBUNIT D-RELATED"/>
    <property type="match status" value="1"/>
</dbReference>
<accession>A0A3E0HEC8</accession>
<evidence type="ECO:0000259" key="2">
    <source>
        <dbReference type="Pfam" id="PF23451"/>
    </source>
</evidence>
<evidence type="ECO:0000259" key="1">
    <source>
        <dbReference type="Pfam" id="PF01883"/>
    </source>
</evidence>
<dbReference type="PANTHER" id="PTHR42831">
    <property type="entry name" value="FE-S PROTEIN MATURATION AUXILIARY FACTOR YITW"/>
    <property type="match status" value="1"/>
</dbReference>
<dbReference type="Pfam" id="PF23451">
    <property type="entry name" value="Zn_ribbon_PaaD"/>
    <property type="match status" value="1"/>
</dbReference>
<evidence type="ECO:0000313" key="4">
    <source>
        <dbReference type="Proteomes" id="UP000256269"/>
    </source>
</evidence>
<dbReference type="OrthoDB" id="3684942at2"/>
<dbReference type="AlphaFoldDB" id="A0A3E0HEC8"/>
<evidence type="ECO:0000313" key="3">
    <source>
        <dbReference type="EMBL" id="REH43568.1"/>
    </source>
</evidence>
<comment type="caution">
    <text evidence="3">The sequence shown here is derived from an EMBL/GenBank/DDBJ whole genome shotgun (WGS) entry which is preliminary data.</text>
</comment>
<protein>
    <submittedName>
        <fullName evidence="3">Ring-1,2-phenylacetyl-CoA epoxidase subunit PaaD</fullName>
    </submittedName>
</protein>
<dbReference type="InterPro" id="IPR056572">
    <property type="entry name" value="Zn_ribbon_PaaD"/>
</dbReference>
<sequence length="164" mass="17749">MNATARLRAAVATVRDPEIRVLTVEELGIVRDVDAEGSRPTVTVTPTYVGCPAMDLIRSDIAAAARDAGFPDVEVRTVLSPAWTTDWLSDEARAKLVGAGITPPACRAEGRVLLPLMVLSPPKPRCPRCGAADTDEVSRFGSTACKSLWRCNSCREPFEQMKEH</sequence>
<dbReference type="Pfam" id="PF01883">
    <property type="entry name" value="FeS_assembly_P"/>
    <property type="match status" value="1"/>
</dbReference>